<reference evidence="1" key="2">
    <citation type="submission" date="2021-04" db="EMBL/GenBank/DDBJ databases">
        <authorList>
            <person name="Podell S."/>
        </authorList>
    </citation>
    <scope>NUCLEOTIDE SEQUENCE</scope>
    <source>
        <strain evidence="1">Hildebrandi</strain>
    </source>
</reference>
<dbReference type="OrthoDB" id="1882547at2759"/>
<evidence type="ECO:0000313" key="1">
    <source>
        <dbReference type="EMBL" id="KAG7373032.1"/>
    </source>
</evidence>
<gene>
    <name evidence="1" type="ORF">IV203_033756</name>
</gene>
<dbReference type="AlphaFoldDB" id="A0A9K3Q699"/>
<accession>A0A9K3Q699</accession>
<sequence>MHKESSLSTTAFRIMIGVFLLTRQNMRLAFLASLLTVLGAVYITLNIKGMQVVERHALYVQQFESDYIDANTIFATSKENRKVDTMKLTVPTKPIASVSFSPKKTSPNSYITPNPAFLLYYNHAGYSNQVRGLQRAAQLAYKLNRTLVVSPILPHTQKDKQLFPNWDADTAGSRCDAYREYELLQDQALDQADLARQKEGKLARFPSFHSIMDFEALRNSTGLQVMDLDEFMQKTQKRSAPKISLSFYESHNTSIHTFCNANIDRNVTNYVSVRECEMNPPQKYPELVKHIQQQMAKQHGTPKLHEGRLYTRDCRVLNIGSGFVLRNYFGKDPMAKAFNEFFDNYPLVEPWNRILKTLLKKTQQFSSDFIGVHVRTFDGKNECEDSSILYDNAAEEVLQQMANHATTNATKNDNHKINNKLVIIGRANRNSKKCLKQALEQKLIEKSRNGTINSNDNNYENTLPSMPTVLTVNDLIDQHDEKVKLEDWINSIPMEVSTRYLLLDQLFLAMASDLVMQSAFGSTFQILIVNRHKYRRENLKALGLG</sequence>
<reference evidence="1" key="1">
    <citation type="journal article" date="2021" name="Sci. Rep.">
        <title>Diploid genomic architecture of Nitzschia inconspicua, an elite biomass production diatom.</title>
        <authorList>
            <person name="Oliver A."/>
            <person name="Podell S."/>
            <person name="Pinowska A."/>
            <person name="Traller J.C."/>
            <person name="Smith S.R."/>
            <person name="McClure R."/>
            <person name="Beliaev A."/>
            <person name="Bohutskyi P."/>
            <person name="Hill E.A."/>
            <person name="Rabines A."/>
            <person name="Zheng H."/>
            <person name="Allen L.Z."/>
            <person name="Kuo A."/>
            <person name="Grigoriev I.V."/>
            <person name="Allen A.E."/>
            <person name="Hazlebeck D."/>
            <person name="Allen E.E."/>
        </authorList>
    </citation>
    <scope>NUCLEOTIDE SEQUENCE</scope>
    <source>
        <strain evidence="1">Hildebrandi</strain>
    </source>
</reference>
<evidence type="ECO:0000313" key="2">
    <source>
        <dbReference type="Proteomes" id="UP000693970"/>
    </source>
</evidence>
<dbReference type="PANTHER" id="PTHR36050">
    <property type="entry name" value="O-FUCOSYLTRANSFERASE 30"/>
    <property type="match status" value="1"/>
</dbReference>
<organism evidence="1 2">
    <name type="scientific">Nitzschia inconspicua</name>
    <dbReference type="NCBI Taxonomy" id="303405"/>
    <lineage>
        <taxon>Eukaryota</taxon>
        <taxon>Sar</taxon>
        <taxon>Stramenopiles</taxon>
        <taxon>Ochrophyta</taxon>
        <taxon>Bacillariophyta</taxon>
        <taxon>Bacillariophyceae</taxon>
        <taxon>Bacillariophycidae</taxon>
        <taxon>Bacillariales</taxon>
        <taxon>Bacillariaceae</taxon>
        <taxon>Nitzschia</taxon>
    </lineage>
</organism>
<dbReference type="Proteomes" id="UP000693970">
    <property type="component" value="Unassembled WGS sequence"/>
</dbReference>
<comment type="caution">
    <text evidence="1">The sequence shown here is derived from an EMBL/GenBank/DDBJ whole genome shotgun (WGS) entry which is preliminary data.</text>
</comment>
<keyword evidence="2" id="KW-1185">Reference proteome</keyword>
<proteinExistence type="predicted"/>
<name>A0A9K3Q699_9STRA</name>
<protein>
    <submittedName>
        <fullName evidence="1">Uncharacterized protein</fullName>
    </submittedName>
</protein>
<dbReference type="PANTHER" id="PTHR36050:SF1">
    <property type="entry name" value="O-FUCOSYLTRANSFERASE 30"/>
    <property type="match status" value="1"/>
</dbReference>
<dbReference type="EMBL" id="JAGRRH010000002">
    <property type="protein sequence ID" value="KAG7373032.1"/>
    <property type="molecule type" value="Genomic_DNA"/>
</dbReference>